<dbReference type="Proteomes" id="UP000326289">
    <property type="component" value="Unassembled WGS sequence"/>
</dbReference>
<evidence type="ECO:0000313" key="1">
    <source>
        <dbReference type="EMBL" id="KAB8270490.1"/>
    </source>
</evidence>
<dbReference type="EMBL" id="ML732829">
    <property type="protein sequence ID" value="KAB8270490.1"/>
    <property type="molecule type" value="Genomic_DNA"/>
</dbReference>
<protein>
    <submittedName>
        <fullName evidence="1">Uncharacterized protein</fullName>
    </submittedName>
</protein>
<organism evidence="1 2">
    <name type="scientific">Aspergillus minisclerotigenes</name>
    <dbReference type="NCBI Taxonomy" id="656917"/>
    <lineage>
        <taxon>Eukaryota</taxon>
        <taxon>Fungi</taxon>
        <taxon>Dikarya</taxon>
        <taxon>Ascomycota</taxon>
        <taxon>Pezizomycotina</taxon>
        <taxon>Eurotiomycetes</taxon>
        <taxon>Eurotiomycetidae</taxon>
        <taxon>Eurotiales</taxon>
        <taxon>Aspergillaceae</taxon>
        <taxon>Aspergillus</taxon>
        <taxon>Aspergillus subgen. Circumdati</taxon>
    </lineage>
</organism>
<evidence type="ECO:0000313" key="2">
    <source>
        <dbReference type="Proteomes" id="UP000326289"/>
    </source>
</evidence>
<dbReference type="AlphaFoldDB" id="A0A5N6IX39"/>
<proteinExistence type="predicted"/>
<reference evidence="1 2" key="1">
    <citation type="submission" date="2019-04" db="EMBL/GenBank/DDBJ databases">
        <title>Fungal friends and foes A comparative genomics study of 23 Aspergillus species from section Flavi.</title>
        <authorList>
            <consortium name="DOE Joint Genome Institute"/>
            <person name="Kjaerbolling I."/>
            <person name="Vesth T.C."/>
            <person name="Frisvad J.C."/>
            <person name="Nybo J.L."/>
            <person name="Theobald S."/>
            <person name="Kildgaard S."/>
            <person name="Petersen T.I."/>
            <person name="Kuo A."/>
            <person name="Sato A."/>
            <person name="Lyhne E.K."/>
            <person name="Kogle M.E."/>
            <person name="Wiebenga A."/>
            <person name="Kun R.S."/>
            <person name="Lubbers R.J."/>
            <person name="Makela M.R."/>
            <person name="Barry K."/>
            <person name="Chovatia M."/>
            <person name="Clum A."/>
            <person name="Daum C."/>
            <person name="Haridas S."/>
            <person name="He G."/>
            <person name="LaButti K."/>
            <person name="Lipzen A."/>
            <person name="Mondo S."/>
            <person name="Pangilinan J."/>
            <person name="Riley R."/>
            <person name="Salamov A."/>
            <person name="Simmons B.A."/>
            <person name="Magnuson J.K."/>
            <person name="Henrissat B."/>
            <person name="Mortensen U.H."/>
            <person name="Larsen T.O."/>
            <person name="De vries R.P."/>
            <person name="Grigoriev I.V."/>
            <person name="Machida M."/>
            <person name="Baker S.E."/>
            <person name="Andersen M.R."/>
        </authorList>
    </citation>
    <scope>NUCLEOTIDE SEQUENCE [LARGE SCALE GENOMIC DNA]</scope>
    <source>
        <strain evidence="1 2">CBS 117635</strain>
    </source>
</reference>
<accession>A0A5N6IX39</accession>
<sequence>MSATSNISVQEFIHGLDDIKNAEEVMKRFKEDDDPQTAQYGKKKERHAIQLSWDRACASYRAKLVDFLLRTTPWCTFGVDRVKSTEKQDLTGDYHHDKEIYKAVANDWFQTNLPKVPVERLQVIAKYIAETLVLGQGRLQGVKRFAVSLSLESYNELLNQPCLRTVVVTFDRKDNENQVEVTGSLYEPKINNKLHGQRFDQKMLDLGKSLVHE</sequence>
<keyword evidence="2" id="KW-1185">Reference proteome</keyword>
<name>A0A5N6IX39_9EURO</name>
<gene>
    <name evidence="1" type="ORF">BDV30DRAFT_241356</name>
</gene>